<reference evidence="1 2" key="1">
    <citation type="submission" date="2018-08" db="EMBL/GenBank/DDBJ databases">
        <title>Genome and evolution of the arbuscular mycorrhizal fungus Diversispora epigaea (formerly Glomus versiforme) and its bacterial endosymbionts.</title>
        <authorList>
            <person name="Sun X."/>
            <person name="Fei Z."/>
            <person name="Harrison M."/>
        </authorList>
    </citation>
    <scope>NUCLEOTIDE SEQUENCE [LARGE SCALE GENOMIC DNA]</scope>
    <source>
        <strain evidence="1 2">IT104</strain>
    </source>
</reference>
<dbReference type="AlphaFoldDB" id="A0A397JK23"/>
<dbReference type="EMBL" id="PQFF01000031">
    <property type="protein sequence ID" value="RHZ87632.1"/>
    <property type="molecule type" value="Genomic_DNA"/>
</dbReference>
<evidence type="ECO:0000313" key="2">
    <source>
        <dbReference type="Proteomes" id="UP000266861"/>
    </source>
</evidence>
<accession>A0A397JK23</accession>
<protein>
    <submittedName>
        <fullName evidence="1">Uncharacterized protein</fullName>
    </submittedName>
</protein>
<dbReference type="OrthoDB" id="642895at2759"/>
<dbReference type="Proteomes" id="UP000266861">
    <property type="component" value="Unassembled WGS sequence"/>
</dbReference>
<organism evidence="1 2">
    <name type="scientific">Diversispora epigaea</name>
    <dbReference type="NCBI Taxonomy" id="1348612"/>
    <lineage>
        <taxon>Eukaryota</taxon>
        <taxon>Fungi</taxon>
        <taxon>Fungi incertae sedis</taxon>
        <taxon>Mucoromycota</taxon>
        <taxon>Glomeromycotina</taxon>
        <taxon>Glomeromycetes</taxon>
        <taxon>Diversisporales</taxon>
        <taxon>Diversisporaceae</taxon>
        <taxon>Diversispora</taxon>
    </lineage>
</organism>
<name>A0A397JK23_9GLOM</name>
<comment type="caution">
    <text evidence="1">The sequence shown here is derived from an EMBL/GenBank/DDBJ whole genome shotgun (WGS) entry which is preliminary data.</text>
</comment>
<evidence type="ECO:0000313" key="1">
    <source>
        <dbReference type="EMBL" id="RHZ87632.1"/>
    </source>
</evidence>
<proteinExistence type="predicted"/>
<sequence>MGERFISECAIQLHHYIPQDEIDKGIICLFTNKSDPKKLFEALQEIIKNRENNLNDNKNNSNGNGNDEMECAIQLHHYIPQDEIDKGIICLFTNKSDPKKLFEALQEIIKNRENNLNDNKNNSNGNGNDEMVMMNQMIWSKLTRQIQEFQWIYLRDKF</sequence>
<gene>
    <name evidence="1" type="ORF">Glove_33g53</name>
</gene>
<keyword evidence="2" id="KW-1185">Reference proteome</keyword>